<comment type="caution">
    <text evidence="1">The sequence shown here is derived from an EMBL/GenBank/DDBJ whole genome shotgun (WGS) entry which is preliminary data.</text>
</comment>
<reference evidence="1" key="1">
    <citation type="journal article" date="2015" name="Nature">
        <title>Complex archaea that bridge the gap between prokaryotes and eukaryotes.</title>
        <authorList>
            <person name="Spang A."/>
            <person name="Saw J.H."/>
            <person name="Jorgensen S.L."/>
            <person name="Zaremba-Niedzwiedzka K."/>
            <person name="Martijn J."/>
            <person name="Lind A.E."/>
            <person name="van Eijk R."/>
            <person name="Schleper C."/>
            <person name="Guy L."/>
            <person name="Ettema T.J."/>
        </authorList>
    </citation>
    <scope>NUCLEOTIDE SEQUENCE</scope>
</reference>
<protein>
    <submittedName>
        <fullName evidence="1">Uncharacterized protein</fullName>
    </submittedName>
</protein>
<proteinExistence type="predicted"/>
<dbReference type="AlphaFoldDB" id="A0A0F9RU41"/>
<gene>
    <name evidence="1" type="ORF">LCGC14_0536640</name>
</gene>
<name>A0A0F9RU41_9ZZZZ</name>
<organism evidence="1">
    <name type="scientific">marine sediment metagenome</name>
    <dbReference type="NCBI Taxonomy" id="412755"/>
    <lineage>
        <taxon>unclassified sequences</taxon>
        <taxon>metagenomes</taxon>
        <taxon>ecological metagenomes</taxon>
    </lineage>
</organism>
<accession>A0A0F9RU41</accession>
<dbReference type="EMBL" id="LAZR01000709">
    <property type="protein sequence ID" value="KKN59980.1"/>
    <property type="molecule type" value="Genomic_DNA"/>
</dbReference>
<evidence type="ECO:0000313" key="1">
    <source>
        <dbReference type="EMBL" id="KKN59980.1"/>
    </source>
</evidence>
<sequence>MVWIALAITLVLVYGISEQEDENDLGISQALKADFTPARVPSRVHVIKAVDEPSLLRKEIMDSAINMFEVPSNEQEAISIVAMPSAPPVPMNPYIYAGKLLENGEMVVFLTNGRNNYAVKSGDTIEDEWKVKAIRSTEMILLNLATQTQISVQIGALL</sequence>